<organism evidence="11 12">
    <name type="scientific">Candidatus Hakubella thermalkaliphila</name>
    <dbReference type="NCBI Taxonomy" id="2754717"/>
    <lineage>
        <taxon>Bacteria</taxon>
        <taxon>Bacillati</taxon>
        <taxon>Actinomycetota</taxon>
        <taxon>Actinomycetota incertae sedis</taxon>
        <taxon>Candidatus Hakubellales</taxon>
        <taxon>Candidatus Hakubellaceae</taxon>
        <taxon>Candidatus Hakubella</taxon>
    </lineage>
</organism>
<keyword evidence="2" id="KW-0813">Transport</keyword>
<dbReference type="GO" id="GO:0045454">
    <property type="term" value="P:cell redox homeostasis"/>
    <property type="evidence" value="ECO:0007669"/>
    <property type="project" value="TreeGrafter"/>
</dbReference>
<keyword evidence="3" id="KW-0249">Electron transport</keyword>
<comment type="similarity">
    <text evidence="1 7">Belongs to the thioredoxin family.</text>
</comment>
<keyword evidence="5 9" id="KW-0676">Redox-active center</keyword>
<protein>
    <recommendedName>
        <fullName evidence="6 7">Thioredoxin</fullName>
    </recommendedName>
</protein>
<evidence type="ECO:0000256" key="1">
    <source>
        <dbReference type="ARBA" id="ARBA00008987"/>
    </source>
</evidence>
<dbReference type="InterPro" id="IPR036249">
    <property type="entry name" value="Thioredoxin-like_sf"/>
</dbReference>
<dbReference type="PANTHER" id="PTHR45663">
    <property type="entry name" value="GEO12009P1"/>
    <property type="match status" value="1"/>
</dbReference>
<dbReference type="FunFam" id="3.40.30.10:FF:000001">
    <property type="entry name" value="Thioredoxin"/>
    <property type="match status" value="1"/>
</dbReference>
<dbReference type="PRINTS" id="PR00421">
    <property type="entry name" value="THIOREDOXIN"/>
</dbReference>
<proteinExistence type="inferred from homology"/>
<dbReference type="PROSITE" id="PS51352">
    <property type="entry name" value="THIOREDOXIN_2"/>
    <property type="match status" value="1"/>
</dbReference>
<feature type="site" description="Contributes to redox potential value" evidence="8">
    <location>
        <position position="35"/>
    </location>
</feature>
<reference evidence="11 12" key="1">
    <citation type="journal article" date="2020" name="Front. Microbiol.">
        <title>Single-cell genomics of novel Actinobacteria with the Wood-Ljungdahl pathway discovered in a serpentinizing system.</title>
        <authorList>
            <person name="Merino N."/>
            <person name="Kawai M."/>
            <person name="Boyd E.S."/>
            <person name="Colman D.R."/>
            <person name="McGlynn S.E."/>
            <person name="Nealson K.H."/>
            <person name="Kurokawa K."/>
            <person name="Hongoh Y."/>
        </authorList>
    </citation>
    <scope>NUCLEOTIDE SEQUENCE [LARGE SCALE GENOMIC DNA]</scope>
    <source>
        <strain evidence="11 12">S42</strain>
    </source>
</reference>
<feature type="site" description="Deprotonates C-terminal active site Cys" evidence="8">
    <location>
        <position position="28"/>
    </location>
</feature>
<dbReference type="AlphaFoldDB" id="A0A6V8PLL2"/>
<evidence type="ECO:0000256" key="2">
    <source>
        <dbReference type="ARBA" id="ARBA00022448"/>
    </source>
</evidence>
<dbReference type="CDD" id="cd02947">
    <property type="entry name" value="TRX_family"/>
    <property type="match status" value="1"/>
</dbReference>
<feature type="disulfide bond" description="Redox-active" evidence="9">
    <location>
        <begin position="34"/>
        <end position="37"/>
    </location>
</feature>
<dbReference type="Pfam" id="PF00085">
    <property type="entry name" value="Thioredoxin"/>
    <property type="match status" value="1"/>
</dbReference>
<feature type="active site" description="Nucleophile" evidence="8">
    <location>
        <position position="34"/>
    </location>
</feature>
<dbReference type="InterPro" id="IPR017937">
    <property type="entry name" value="Thioredoxin_CS"/>
</dbReference>
<dbReference type="GO" id="GO:0015035">
    <property type="term" value="F:protein-disulfide reductase activity"/>
    <property type="evidence" value="ECO:0007669"/>
    <property type="project" value="UniProtKB-UniRule"/>
</dbReference>
<evidence type="ECO:0000259" key="10">
    <source>
        <dbReference type="PROSITE" id="PS51352"/>
    </source>
</evidence>
<evidence type="ECO:0000256" key="5">
    <source>
        <dbReference type="ARBA" id="ARBA00023284"/>
    </source>
</evidence>
<evidence type="ECO:0000256" key="8">
    <source>
        <dbReference type="PIRSR" id="PIRSR000077-1"/>
    </source>
</evidence>
<dbReference type="PANTHER" id="PTHR45663:SF11">
    <property type="entry name" value="GEO12009P1"/>
    <property type="match status" value="1"/>
</dbReference>
<evidence type="ECO:0000256" key="4">
    <source>
        <dbReference type="ARBA" id="ARBA00023157"/>
    </source>
</evidence>
<dbReference type="GO" id="GO:0005829">
    <property type="term" value="C:cytosol"/>
    <property type="evidence" value="ECO:0007669"/>
    <property type="project" value="TreeGrafter"/>
</dbReference>
<evidence type="ECO:0000256" key="6">
    <source>
        <dbReference type="NCBIfam" id="TIGR01068"/>
    </source>
</evidence>
<dbReference type="NCBIfam" id="TIGR01068">
    <property type="entry name" value="thioredoxin"/>
    <property type="match status" value="1"/>
</dbReference>
<evidence type="ECO:0000256" key="7">
    <source>
        <dbReference type="PIRNR" id="PIRNR000077"/>
    </source>
</evidence>
<comment type="caution">
    <text evidence="11">The sequence shown here is derived from an EMBL/GenBank/DDBJ whole genome shotgun (WGS) entry which is preliminary data.</text>
</comment>
<sequence>MGNGKPMEVNDGNFEKEVLDSPTPVLVDFWAAWCGHCRMVAPELEKLAEEESDRLKVAKLNVEDNRGIAARYGISSIPTMILFKDGKEQKRLMGARSKARILEEIIAFI</sequence>
<dbReference type="EMBL" id="BLSA01000002">
    <property type="protein sequence ID" value="GFP31721.1"/>
    <property type="molecule type" value="Genomic_DNA"/>
</dbReference>
<keyword evidence="4 9" id="KW-1015">Disulfide bond</keyword>
<evidence type="ECO:0000256" key="9">
    <source>
        <dbReference type="PIRSR" id="PIRSR000077-4"/>
    </source>
</evidence>
<evidence type="ECO:0000313" key="11">
    <source>
        <dbReference type="EMBL" id="GFP31721.1"/>
    </source>
</evidence>
<dbReference type="InterPro" id="IPR013766">
    <property type="entry name" value="Thioredoxin_domain"/>
</dbReference>
<dbReference type="Gene3D" id="3.40.30.10">
    <property type="entry name" value="Glutaredoxin"/>
    <property type="match status" value="1"/>
</dbReference>
<dbReference type="PIRSF" id="PIRSF000077">
    <property type="entry name" value="Thioredoxin"/>
    <property type="match status" value="1"/>
</dbReference>
<evidence type="ECO:0000313" key="12">
    <source>
        <dbReference type="Proteomes" id="UP000568877"/>
    </source>
</evidence>
<dbReference type="PROSITE" id="PS00194">
    <property type="entry name" value="THIOREDOXIN_1"/>
    <property type="match status" value="1"/>
</dbReference>
<evidence type="ECO:0000256" key="3">
    <source>
        <dbReference type="ARBA" id="ARBA00022982"/>
    </source>
</evidence>
<feature type="site" description="Contributes to redox potential value" evidence="8">
    <location>
        <position position="36"/>
    </location>
</feature>
<feature type="domain" description="Thioredoxin" evidence="10">
    <location>
        <begin position="1"/>
        <end position="109"/>
    </location>
</feature>
<dbReference type="Proteomes" id="UP000568877">
    <property type="component" value="Unassembled WGS sequence"/>
</dbReference>
<dbReference type="InterPro" id="IPR005746">
    <property type="entry name" value="Thioredoxin"/>
</dbReference>
<feature type="active site" description="Nucleophile" evidence="8">
    <location>
        <position position="37"/>
    </location>
</feature>
<dbReference type="SUPFAM" id="SSF52833">
    <property type="entry name" value="Thioredoxin-like"/>
    <property type="match status" value="1"/>
</dbReference>
<accession>A0A6V8PLL2</accession>
<gene>
    <name evidence="11" type="ORF">HKBW3S42_00028</name>
</gene>
<name>A0A6V8PLL2_9ACTN</name>